<feature type="region of interest" description="Disordered" evidence="2">
    <location>
        <begin position="606"/>
        <end position="634"/>
    </location>
</feature>
<dbReference type="Proteomes" id="UP001163046">
    <property type="component" value="Unassembled WGS sequence"/>
</dbReference>
<protein>
    <submittedName>
        <fullName evidence="4">Cerebellar granular layer formation</fullName>
    </submittedName>
</protein>
<organism evidence="4 5">
    <name type="scientific">Desmophyllum pertusum</name>
    <dbReference type="NCBI Taxonomy" id="174260"/>
    <lineage>
        <taxon>Eukaryota</taxon>
        <taxon>Metazoa</taxon>
        <taxon>Cnidaria</taxon>
        <taxon>Anthozoa</taxon>
        <taxon>Hexacorallia</taxon>
        <taxon>Scleractinia</taxon>
        <taxon>Caryophylliina</taxon>
        <taxon>Caryophylliidae</taxon>
        <taxon>Desmophyllum</taxon>
    </lineage>
</organism>
<feature type="region of interest" description="Disordered" evidence="2">
    <location>
        <begin position="728"/>
        <end position="759"/>
    </location>
</feature>
<dbReference type="InterPro" id="IPR011019">
    <property type="entry name" value="KIND_dom"/>
</dbReference>
<feature type="region of interest" description="Disordered" evidence="2">
    <location>
        <begin position="850"/>
        <end position="1079"/>
    </location>
</feature>
<feature type="compositionally biased region" description="Low complexity" evidence="2">
    <location>
        <begin position="1006"/>
        <end position="1018"/>
    </location>
</feature>
<dbReference type="PANTHER" id="PTHR21560">
    <property type="entry name" value="VERY KIND PROTEIN"/>
    <property type="match status" value="1"/>
</dbReference>
<dbReference type="PANTHER" id="PTHR21560:SF0">
    <property type="entry name" value="KINASE NON-CATALYTIC C-LOBE DOMAIN-CONTAINING PROTEIN 1"/>
    <property type="match status" value="1"/>
</dbReference>
<dbReference type="SMART" id="SM00750">
    <property type="entry name" value="KIND"/>
    <property type="match status" value="1"/>
</dbReference>
<dbReference type="GO" id="GO:0032045">
    <property type="term" value="C:guanyl-nucleotide exchange factor complex"/>
    <property type="evidence" value="ECO:0007669"/>
    <property type="project" value="TreeGrafter"/>
</dbReference>
<feature type="compositionally biased region" description="Polar residues" evidence="2">
    <location>
        <begin position="679"/>
        <end position="698"/>
    </location>
</feature>
<dbReference type="OrthoDB" id="5990713at2759"/>
<feature type="region of interest" description="Disordered" evidence="2">
    <location>
        <begin position="163"/>
        <end position="189"/>
    </location>
</feature>
<name>A0A9W9YCC9_9CNID</name>
<keyword evidence="5" id="KW-1185">Reference proteome</keyword>
<evidence type="ECO:0000259" key="3">
    <source>
        <dbReference type="PROSITE" id="PS51377"/>
    </source>
</evidence>
<dbReference type="Gene3D" id="1.10.510.10">
    <property type="entry name" value="Transferase(Phosphotransferase) domain 1"/>
    <property type="match status" value="1"/>
</dbReference>
<feature type="compositionally biased region" description="Basic and acidic residues" evidence="2">
    <location>
        <begin position="179"/>
        <end position="189"/>
    </location>
</feature>
<feature type="compositionally biased region" description="Low complexity" evidence="2">
    <location>
        <begin position="1026"/>
        <end position="1058"/>
    </location>
</feature>
<feature type="compositionally biased region" description="Basic and acidic residues" evidence="2">
    <location>
        <begin position="735"/>
        <end position="751"/>
    </location>
</feature>
<dbReference type="GO" id="GO:0043025">
    <property type="term" value="C:neuronal cell body"/>
    <property type="evidence" value="ECO:0007669"/>
    <property type="project" value="TreeGrafter"/>
</dbReference>
<gene>
    <name evidence="4" type="primary">KNDC1_2</name>
    <name evidence="4" type="ORF">OS493_017178</name>
</gene>
<evidence type="ECO:0000313" key="5">
    <source>
        <dbReference type="Proteomes" id="UP001163046"/>
    </source>
</evidence>
<dbReference type="GO" id="GO:0005085">
    <property type="term" value="F:guanyl-nucleotide exchange factor activity"/>
    <property type="evidence" value="ECO:0007669"/>
    <property type="project" value="InterPro"/>
</dbReference>
<dbReference type="PROSITE" id="PS51377">
    <property type="entry name" value="KIND"/>
    <property type="match status" value="1"/>
</dbReference>
<feature type="compositionally biased region" description="Basic and acidic residues" evidence="2">
    <location>
        <begin position="884"/>
        <end position="899"/>
    </location>
</feature>
<feature type="domain" description="KIND" evidence="3">
    <location>
        <begin position="383"/>
        <end position="565"/>
    </location>
</feature>
<comment type="caution">
    <text evidence="4">The sequence shown here is derived from an EMBL/GenBank/DDBJ whole genome shotgun (WGS) entry which is preliminary data.</text>
</comment>
<evidence type="ECO:0000256" key="2">
    <source>
        <dbReference type="SAM" id="MobiDB-lite"/>
    </source>
</evidence>
<feature type="compositionally biased region" description="Basic and acidic residues" evidence="2">
    <location>
        <begin position="568"/>
        <end position="586"/>
    </location>
</feature>
<feature type="compositionally biased region" description="Low complexity" evidence="2">
    <location>
        <begin position="850"/>
        <end position="868"/>
    </location>
</feature>
<dbReference type="GO" id="GO:0048814">
    <property type="term" value="P:regulation of dendrite morphogenesis"/>
    <property type="evidence" value="ECO:0007669"/>
    <property type="project" value="TreeGrafter"/>
</dbReference>
<reference evidence="4" key="1">
    <citation type="submission" date="2023-01" db="EMBL/GenBank/DDBJ databases">
        <title>Genome assembly of the deep-sea coral Lophelia pertusa.</title>
        <authorList>
            <person name="Herrera S."/>
            <person name="Cordes E."/>
        </authorList>
    </citation>
    <scope>NUCLEOTIDE SEQUENCE</scope>
    <source>
        <strain evidence="4">USNM1676648</strain>
        <tissue evidence="4">Polyp</tissue>
    </source>
</reference>
<dbReference type="GO" id="GO:0030425">
    <property type="term" value="C:dendrite"/>
    <property type="evidence" value="ECO:0007669"/>
    <property type="project" value="TreeGrafter"/>
</dbReference>
<keyword evidence="1" id="KW-0677">Repeat</keyword>
<evidence type="ECO:0000256" key="1">
    <source>
        <dbReference type="ARBA" id="ARBA00022737"/>
    </source>
</evidence>
<proteinExistence type="predicted"/>
<evidence type="ECO:0000313" key="4">
    <source>
        <dbReference type="EMBL" id="KAJ7333635.1"/>
    </source>
</evidence>
<sequence length="1079" mass="118487">MDVRRVQLEQDFPSVKSPQRKISAPLPTRSVDPPPQRKTSVNVIKRSPVTFVISNDKGGRTEGTRNASEYQPPSGVSFMNSRFVPLNQEEAEDYSMMKRAEARKSSTVTMSSTVTVHGGSAGSGVVRKLGISALQQPPLNDSLPTEERFAALSEKYASLKAKIGASDSKQKNQDSSPKPVEKSDYGQNTEDKLTQSKCWTTVESIQVQNFEDRVSDTRVNLAQVEAESTLITEDGGKQKKDSEEHGIHSSRMTITSSDVNDMGVIKTTSNMKENNIENIDENNNSKYSITKIQVENDEIQTSSSIVNGKSTLHLRPESPAQRSRTTVVAKLMNRKLGPRRKQSIVPHVAKRRSKVYTENAQFEKIRTVVENTVLRAPVRQQALTIQELLNGLSSCLTEGELVAIFKECSKTLRTLDALGSLPSYVSLESVIINPSGTIKFKHLSTGISIDDLYLAQNIPTNLHPRRGAGRLKRVTSSTHETFTCVFSLAATLWSAADWRLTEAEKPSLSPRFQELLVSMTDDAPDARPGLYDVLQTCESLQTEGDMTSRERCQALLWEYQASAAMENDDVRDSPPREKTVEEDKKHHDTLMGSISVAASFKGFLKQTAKPQERNPFVKTQNKPEPSNKIDGNSAGEILTNKTIYKPEKVKAEKNIIVENSPKLNVTTINSSNSDKEIPSSDSSNVKAATASDANNNQDPARDRKRGASLTEDQKEQLLSLLASTKLNKSPFYTGDNDRRSEVSSKPVEEQSIKPPSPSLYAYPHYGQTEAQMMFSPITPAGRSVSPSVHSDISENQIPSVPNATFLPIAVPVPSVTPVVMPPFWYMPQGGMMPYPQAAMSPVPYVPHDPSVTSNQSVVSTDSSDVSEVSDADPRPKKTSSAMPRFDKSETSKSNTEQRTRCSPALQNNKGSKLPRPTWKTPVAKGRTTPVEAEANSNVVRRRVSITDEFNEQSEDTKPVRARTPSPSLGRRASPKAVTPPRSKTPPVYWNREGVDMPTNNKPHGRASTGSLSNSPSSSPDRRRRSSTSPSGSAPNSPAQRSRSQSRSSSPAGSRSNSPVSMLVSKFEQISQESTEKLST</sequence>
<dbReference type="InterPro" id="IPR029899">
    <property type="entry name" value="KNDC1"/>
</dbReference>
<dbReference type="EMBL" id="MU827786">
    <property type="protein sequence ID" value="KAJ7333635.1"/>
    <property type="molecule type" value="Genomic_DNA"/>
</dbReference>
<feature type="region of interest" description="Disordered" evidence="2">
    <location>
        <begin position="566"/>
        <end position="586"/>
    </location>
</feature>
<accession>A0A9W9YCC9</accession>
<dbReference type="AlphaFoldDB" id="A0A9W9YCC9"/>
<feature type="region of interest" description="Disordered" evidence="2">
    <location>
        <begin position="1"/>
        <end position="76"/>
    </location>
</feature>
<feature type="region of interest" description="Disordered" evidence="2">
    <location>
        <begin position="665"/>
        <end position="712"/>
    </location>
</feature>
<dbReference type="GO" id="GO:0007264">
    <property type="term" value="P:small GTPase-mediated signal transduction"/>
    <property type="evidence" value="ECO:0007669"/>
    <property type="project" value="InterPro"/>
</dbReference>